<protein>
    <submittedName>
        <fullName evidence="6">Restriction endonuclease subunit S</fullName>
        <ecNumber evidence="6">3.1.21.-</ecNumber>
    </submittedName>
</protein>
<evidence type="ECO:0000313" key="6">
    <source>
        <dbReference type="EMBL" id="MCP3425306.1"/>
    </source>
</evidence>
<dbReference type="CDD" id="cd17268">
    <property type="entry name" value="RMtype1_S_Ara36733I_TRD1-CR1_like"/>
    <property type="match status" value="1"/>
</dbReference>
<comment type="similarity">
    <text evidence="1">Belongs to the type-I restriction system S methylase family.</text>
</comment>
<dbReference type="GO" id="GO:0016787">
    <property type="term" value="F:hydrolase activity"/>
    <property type="evidence" value="ECO:0007669"/>
    <property type="project" value="UniProtKB-KW"/>
</dbReference>
<dbReference type="Proteomes" id="UP001139502">
    <property type="component" value="Unassembled WGS sequence"/>
</dbReference>
<dbReference type="InterPro" id="IPR044946">
    <property type="entry name" value="Restrct_endonuc_typeI_TRD_sf"/>
</dbReference>
<keyword evidence="6" id="KW-0378">Hydrolase</keyword>
<dbReference type="Gene3D" id="3.90.220.20">
    <property type="entry name" value="DNA methylase specificity domains"/>
    <property type="match status" value="2"/>
</dbReference>
<evidence type="ECO:0000256" key="1">
    <source>
        <dbReference type="ARBA" id="ARBA00010923"/>
    </source>
</evidence>
<name>A0A9X2KKQ6_9MICC</name>
<proteinExistence type="inferred from homology"/>
<evidence type="ECO:0000256" key="4">
    <source>
        <dbReference type="ARBA" id="ARBA00038652"/>
    </source>
</evidence>
<dbReference type="EC" id="3.1.21.-" evidence="6"/>
<dbReference type="GO" id="GO:0004519">
    <property type="term" value="F:endonuclease activity"/>
    <property type="evidence" value="ECO:0007669"/>
    <property type="project" value="UniProtKB-KW"/>
</dbReference>
<dbReference type="GO" id="GO:0003677">
    <property type="term" value="F:DNA binding"/>
    <property type="evidence" value="ECO:0007669"/>
    <property type="project" value="UniProtKB-KW"/>
</dbReference>
<evidence type="ECO:0000256" key="2">
    <source>
        <dbReference type="ARBA" id="ARBA00022747"/>
    </source>
</evidence>
<dbReference type="InterPro" id="IPR000055">
    <property type="entry name" value="Restrct_endonuc_typeI_TRD"/>
</dbReference>
<evidence type="ECO:0000256" key="3">
    <source>
        <dbReference type="ARBA" id="ARBA00023125"/>
    </source>
</evidence>
<accession>A0A9X2KKQ6</accession>
<keyword evidence="3" id="KW-0238">DNA-binding</keyword>
<dbReference type="SUPFAM" id="SSF116734">
    <property type="entry name" value="DNA methylase specificity domain"/>
    <property type="match status" value="2"/>
</dbReference>
<dbReference type="PANTHER" id="PTHR43140:SF1">
    <property type="entry name" value="TYPE I RESTRICTION ENZYME ECOKI SPECIFICITY SUBUNIT"/>
    <property type="match status" value="1"/>
</dbReference>
<dbReference type="PANTHER" id="PTHR43140">
    <property type="entry name" value="TYPE-1 RESTRICTION ENZYME ECOKI SPECIFICITY PROTEIN"/>
    <property type="match status" value="1"/>
</dbReference>
<organism evidence="6 7">
    <name type="scientific">Rothia santali</name>
    <dbReference type="NCBI Taxonomy" id="2949643"/>
    <lineage>
        <taxon>Bacteria</taxon>
        <taxon>Bacillati</taxon>
        <taxon>Actinomycetota</taxon>
        <taxon>Actinomycetes</taxon>
        <taxon>Micrococcales</taxon>
        <taxon>Micrococcaceae</taxon>
        <taxon>Rothia</taxon>
    </lineage>
</organism>
<comment type="caution">
    <text evidence="6">The sequence shown here is derived from an EMBL/GenBank/DDBJ whole genome shotgun (WGS) entry which is preliminary data.</text>
</comment>
<feature type="domain" description="Type I restriction modification DNA specificity" evidence="5">
    <location>
        <begin position="13"/>
        <end position="193"/>
    </location>
</feature>
<reference evidence="6" key="1">
    <citation type="submission" date="2022-06" db="EMBL/GenBank/DDBJ databases">
        <title>Rothia sp. isolated from sandalwood seedling.</title>
        <authorList>
            <person name="Tuikhar N."/>
            <person name="Kirdat K."/>
            <person name="Thorat V."/>
            <person name="Swetha P."/>
            <person name="Padma S."/>
            <person name="Sundararaj R."/>
            <person name="Yadav A."/>
        </authorList>
    </citation>
    <scope>NUCLEOTIDE SEQUENCE</scope>
    <source>
        <strain evidence="6">AR01</strain>
    </source>
</reference>
<keyword evidence="6" id="KW-0255">Endonuclease</keyword>
<dbReference type="CDD" id="cd17249">
    <property type="entry name" value="RMtype1_S_EcoR124I-TRD2-CR2_like"/>
    <property type="match status" value="1"/>
</dbReference>
<dbReference type="RefSeq" id="WP_254165425.1">
    <property type="nucleotide sequence ID" value="NZ_JANAFB010000007.1"/>
</dbReference>
<sequence>MSRIDELVREMCPDGVEYKPLGDVGEFIRGSGLQKSDLREQGFPAVHYGQIHTYYGVWAEQSKSFTDEMIAAKLRHAKPGDLLIATTSEDNDAVAKATAWVGDTEVVLSGDAYIYRHTLEPKYMAYFFQSTMFHDQKRRFISGTKVRRISAASLAKIKIPVPPRKVQREIVLILDHFTQLEMELEAELEAELEVRRDQYHYYMSSLFDDLILQGASMVALRDVGHWYGGGTPSKSKSEYWTDGSIPWISPKDMAVSTIVDTEDHITEEAIAGSATKLVPTHAIAIVARSSILNHTLPVAYLSRSATLNQDMKAVTAASGIRARYLFHAIRGYRSDILRRVRRAGGSVASLDSRKLWDYKLPVPKLDAQERVIELLDHFESLTNDMSVGLPAELVARRKQYEHYRDRLLTFKELSA</sequence>
<evidence type="ECO:0000313" key="7">
    <source>
        <dbReference type="Proteomes" id="UP001139502"/>
    </source>
</evidence>
<comment type="subunit">
    <text evidence="4">The methyltransferase is composed of M and S polypeptides.</text>
</comment>
<dbReference type="GO" id="GO:0009307">
    <property type="term" value="P:DNA restriction-modification system"/>
    <property type="evidence" value="ECO:0007669"/>
    <property type="project" value="UniProtKB-KW"/>
</dbReference>
<dbReference type="AlphaFoldDB" id="A0A9X2KKQ6"/>
<dbReference type="Pfam" id="PF01420">
    <property type="entry name" value="Methylase_S"/>
    <property type="match status" value="2"/>
</dbReference>
<dbReference type="InterPro" id="IPR051212">
    <property type="entry name" value="Type-I_RE_S_subunit"/>
</dbReference>
<feature type="domain" description="Type I restriction modification DNA specificity" evidence="5">
    <location>
        <begin position="217"/>
        <end position="393"/>
    </location>
</feature>
<keyword evidence="6" id="KW-0540">Nuclease</keyword>
<keyword evidence="2" id="KW-0680">Restriction system</keyword>
<gene>
    <name evidence="6" type="ORF">NBM05_04530</name>
</gene>
<dbReference type="EMBL" id="JANAFB010000007">
    <property type="protein sequence ID" value="MCP3425306.1"/>
    <property type="molecule type" value="Genomic_DNA"/>
</dbReference>
<keyword evidence="7" id="KW-1185">Reference proteome</keyword>
<evidence type="ECO:0000259" key="5">
    <source>
        <dbReference type="Pfam" id="PF01420"/>
    </source>
</evidence>